<dbReference type="GO" id="GO:0008188">
    <property type="term" value="F:neuropeptide receptor activity"/>
    <property type="evidence" value="ECO:0007669"/>
    <property type="project" value="TreeGrafter"/>
</dbReference>
<dbReference type="AlphaFoldDB" id="A0A7R9KJD1"/>
<accession>A0A7R9KJD1</accession>
<dbReference type="Gene3D" id="1.10.1220.70">
    <property type="match status" value="1"/>
</dbReference>
<dbReference type="OrthoDB" id="5985475at2759"/>
<dbReference type="EMBL" id="CAJPIZ010002250">
    <property type="protein sequence ID" value="CAG2104755.1"/>
    <property type="molecule type" value="Genomic_DNA"/>
</dbReference>
<dbReference type="GO" id="GO:0005886">
    <property type="term" value="C:plasma membrane"/>
    <property type="evidence" value="ECO:0007669"/>
    <property type="project" value="TreeGrafter"/>
</dbReference>
<dbReference type="SUPFAM" id="SSF81321">
    <property type="entry name" value="Family A G protein-coupled receptor-like"/>
    <property type="match status" value="2"/>
</dbReference>
<reference evidence="5" key="1">
    <citation type="submission" date="2020-11" db="EMBL/GenBank/DDBJ databases">
        <authorList>
            <person name="Tran Van P."/>
        </authorList>
    </citation>
    <scope>NUCLEOTIDE SEQUENCE</scope>
</reference>
<evidence type="ECO:0000256" key="1">
    <source>
        <dbReference type="ARBA" id="ARBA00004141"/>
    </source>
</evidence>
<dbReference type="PANTHER" id="PTHR24238:SF57">
    <property type="entry name" value="G-PROTEIN COUPLED RECEPTOR 83"/>
    <property type="match status" value="1"/>
</dbReference>
<dbReference type="EMBL" id="OC856825">
    <property type="protein sequence ID" value="CAD7624325.1"/>
    <property type="molecule type" value="Genomic_DNA"/>
</dbReference>
<evidence type="ECO:0000313" key="6">
    <source>
        <dbReference type="Proteomes" id="UP000759131"/>
    </source>
</evidence>
<dbReference type="PANTHER" id="PTHR24238">
    <property type="entry name" value="G-PROTEIN COUPLED RECEPTOR"/>
    <property type="match status" value="1"/>
</dbReference>
<evidence type="ECO:0000256" key="4">
    <source>
        <dbReference type="ARBA" id="ARBA00023224"/>
    </source>
</evidence>
<evidence type="ECO:0000256" key="2">
    <source>
        <dbReference type="ARBA" id="ARBA00023040"/>
    </source>
</evidence>
<evidence type="ECO:0000313" key="5">
    <source>
        <dbReference type="EMBL" id="CAD7624325.1"/>
    </source>
</evidence>
<gene>
    <name evidence="5" type="ORF">OSB1V03_LOCUS4770</name>
</gene>
<comment type="subcellular location">
    <subcellularLocation>
        <location evidence="1">Membrane</location>
        <topology evidence="1">Multi-pass membrane protein</topology>
    </subcellularLocation>
</comment>
<dbReference type="Gene3D" id="1.20.1070.10">
    <property type="entry name" value="Rhodopsin 7-helix transmembrane proteins"/>
    <property type="match status" value="1"/>
</dbReference>
<evidence type="ECO:0000256" key="3">
    <source>
        <dbReference type="ARBA" id="ARBA00023170"/>
    </source>
</evidence>
<organism evidence="5">
    <name type="scientific">Medioppia subpectinata</name>
    <dbReference type="NCBI Taxonomy" id="1979941"/>
    <lineage>
        <taxon>Eukaryota</taxon>
        <taxon>Metazoa</taxon>
        <taxon>Ecdysozoa</taxon>
        <taxon>Arthropoda</taxon>
        <taxon>Chelicerata</taxon>
        <taxon>Arachnida</taxon>
        <taxon>Acari</taxon>
        <taxon>Acariformes</taxon>
        <taxon>Sarcoptiformes</taxon>
        <taxon>Oribatida</taxon>
        <taxon>Brachypylina</taxon>
        <taxon>Oppioidea</taxon>
        <taxon>Oppiidae</taxon>
        <taxon>Medioppia</taxon>
    </lineage>
</organism>
<protein>
    <submittedName>
        <fullName evidence="5">Uncharacterized protein</fullName>
    </submittedName>
</protein>
<keyword evidence="2" id="KW-0297">G-protein coupled receptor</keyword>
<name>A0A7R9KJD1_9ACAR</name>
<proteinExistence type="predicted"/>
<dbReference type="Proteomes" id="UP000759131">
    <property type="component" value="Unassembled WGS sequence"/>
</dbReference>
<keyword evidence="3" id="KW-0675">Receptor</keyword>
<keyword evidence="4" id="KW-0807">Transducer</keyword>
<sequence length="162" mass="18385">MDMNALTYNPFIYCWLNKDFKQRVRRLFRCNASAGTAGAVNGRSGNRESTVVRNESCDQITLQSIHCNNNDNNNSQTPVNNDQMLYNPFIYCWLNKDFKQRVRRLFRCNASAGTAGAVNGRSGGRESTVVRNESCDQITLQSIHCHNNDNNNSQTPANNHYN</sequence>
<keyword evidence="6" id="KW-1185">Reference proteome</keyword>